<gene>
    <name evidence="9" type="ORF">PF001_g7679</name>
    <name evidence="8" type="ORF">PF002_g8142</name>
    <name evidence="6" type="ORF">PF004_g22056</name>
    <name evidence="7" type="ORF">PF005_g8143</name>
    <name evidence="5" type="ORF">PF006_g5750</name>
    <name evidence="3" type="ORF">PF007_g8800</name>
    <name evidence="4" type="ORF">PF010_g7248</name>
    <name evidence="2" type="ORF">PF011_g13156</name>
</gene>
<dbReference type="EMBL" id="QXGB01000339">
    <property type="protein sequence ID" value="KAE9218745.1"/>
    <property type="molecule type" value="Genomic_DNA"/>
</dbReference>
<name>A0A6A3KG79_9STRA</name>
<organism evidence="2 15">
    <name type="scientific">Phytophthora fragariae</name>
    <dbReference type="NCBI Taxonomy" id="53985"/>
    <lineage>
        <taxon>Eukaryota</taxon>
        <taxon>Sar</taxon>
        <taxon>Stramenopiles</taxon>
        <taxon>Oomycota</taxon>
        <taxon>Peronosporomycetes</taxon>
        <taxon>Peronosporales</taxon>
        <taxon>Peronosporaceae</taxon>
        <taxon>Phytophthora</taxon>
    </lineage>
</organism>
<evidence type="ECO:0000313" key="11">
    <source>
        <dbReference type="Proteomes" id="UP000437068"/>
    </source>
</evidence>
<dbReference type="Proteomes" id="UP000488956">
    <property type="component" value="Unassembled WGS sequence"/>
</dbReference>
<protein>
    <submittedName>
        <fullName evidence="2">Uncharacterized protein</fullName>
    </submittedName>
</protein>
<evidence type="ECO:0000313" key="16">
    <source>
        <dbReference type="Proteomes" id="UP000476176"/>
    </source>
</evidence>
<evidence type="ECO:0000313" key="15">
    <source>
        <dbReference type="Proteomes" id="UP000460718"/>
    </source>
</evidence>
<dbReference type="Proteomes" id="UP000433483">
    <property type="component" value="Unassembled WGS sequence"/>
</dbReference>
<dbReference type="EMBL" id="QXGA01000221">
    <property type="protein sequence ID" value="KAE9149802.1"/>
    <property type="molecule type" value="Genomic_DNA"/>
</dbReference>
<keyword evidence="10" id="KW-1185">Reference proteome</keyword>
<evidence type="ECO:0000313" key="6">
    <source>
        <dbReference type="EMBL" id="KAE9189921.1"/>
    </source>
</evidence>
<evidence type="ECO:0000313" key="5">
    <source>
        <dbReference type="EMBL" id="KAE9149802.1"/>
    </source>
</evidence>
<evidence type="ECO:0000313" key="9">
    <source>
        <dbReference type="EMBL" id="KAE9315666.1"/>
    </source>
</evidence>
<evidence type="ECO:0000313" key="3">
    <source>
        <dbReference type="EMBL" id="KAE9118772.1"/>
    </source>
</evidence>
<dbReference type="Proteomes" id="UP000440367">
    <property type="component" value="Unassembled WGS sequence"/>
</dbReference>
<evidence type="ECO:0000313" key="2">
    <source>
        <dbReference type="EMBL" id="KAE9002823.1"/>
    </source>
</evidence>
<dbReference type="EMBL" id="QXFX01000306">
    <property type="protein sequence ID" value="KAE9121067.1"/>
    <property type="molecule type" value="Genomic_DNA"/>
</dbReference>
<reference evidence="15 16" key="1">
    <citation type="submission" date="2018-09" db="EMBL/GenBank/DDBJ databases">
        <title>Genomic investigation of the strawberry pathogen Phytophthora fragariae indicates pathogenicity is determined by transcriptional variation in three key races.</title>
        <authorList>
            <person name="Adams T.M."/>
            <person name="Armitage A.D."/>
            <person name="Sobczyk M.K."/>
            <person name="Bates H.J."/>
            <person name="Dunwell J.M."/>
            <person name="Nellist C.F."/>
            <person name="Harrison R.J."/>
        </authorList>
    </citation>
    <scope>NUCLEOTIDE SEQUENCE [LARGE SCALE GENOMIC DNA]</scope>
    <source>
        <strain evidence="9 11">A4</strain>
        <strain evidence="8 12">BC-1</strain>
        <strain evidence="6 16">BC-23</strain>
        <strain evidence="7 10">NOV-27</strain>
        <strain evidence="5 13">NOV-5</strain>
        <strain evidence="3 14">NOV-71</strain>
        <strain evidence="4 17">ONT-3</strain>
        <strain evidence="2 15">SCRP245</strain>
    </source>
</reference>
<feature type="signal peptide" evidence="1">
    <location>
        <begin position="1"/>
        <end position="18"/>
    </location>
</feature>
<dbReference type="EMBL" id="QXGE01000333">
    <property type="protein sequence ID" value="KAE9315666.1"/>
    <property type="molecule type" value="Genomic_DNA"/>
</dbReference>
<proteinExistence type="predicted"/>
<keyword evidence="1" id="KW-0732">Signal</keyword>
<accession>A0A6A3KG79</accession>
<feature type="chain" id="PRO_5036164775" evidence="1">
    <location>
        <begin position="19"/>
        <end position="50"/>
    </location>
</feature>
<dbReference type="AlphaFoldDB" id="A0A6A3KG79"/>
<evidence type="ECO:0000313" key="4">
    <source>
        <dbReference type="EMBL" id="KAE9121067.1"/>
    </source>
</evidence>
<dbReference type="EMBL" id="QXGC01002164">
    <property type="protein sequence ID" value="KAE9189921.1"/>
    <property type="molecule type" value="Genomic_DNA"/>
</dbReference>
<dbReference type="EMBL" id="QXGD01000313">
    <property type="protein sequence ID" value="KAE9243680.1"/>
    <property type="molecule type" value="Genomic_DNA"/>
</dbReference>
<evidence type="ECO:0000313" key="13">
    <source>
        <dbReference type="Proteomes" id="UP000440732"/>
    </source>
</evidence>
<evidence type="ECO:0000313" key="8">
    <source>
        <dbReference type="EMBL" id="KAE9243680.1"/>
    </source>
</evidence>
<dbReference type="EMBL" id="QXFZ01000378">
    <property type="protein sequence ID" value="KAE9118772.1"/>
    <property type="molecule type" value="Genomic_DNA"/>
</dbReference>
<dbReference type="Proteomes" id="UP000476176">
    <property type="component" value="Unassembled WGS sequence"/>
</dbReference>
<sequence length="50" mass="5668">MMNGQNTVLLLRFNFVVCKVEQTVEVGRHYKATVPPVGDKLPMWFSSSLV</sequence>
<evidence type="ECO:0000313" key="7">
    <source>
        <dbReference type="EMBL" id="KAE9218745.1"/>
    </source>
</evidence>
<dbReference type="Proteomes" id="UP000440732">
    <property type="component" value="Unassembled WGS sequence"/>
</dbReference>
<evidence type="ECO:0000313" key="17">
    <source>
        <dbReference type="Proteomes" id="UP000488956"/>
    </source>
</evidence>
<evidence type="ECO:0000256" key="1">
    <source>
        <dbReference type="SAM" id="SignalP"/>
    </source>
</evidence>
<comment type="caution">
    <text evidence="2">The sequence shown here is derived from an EMBL/GenBank/DDBJ whole genome shotgun (WGS) entry which is preliminary data.</text>
</comment>
<evidence type="ECO:0000313" key="12">
    <source>
        <dbReference type="Proteomes" id="UP000440367"/>
    </source>
</evidence>
<dbReference type="Proteomes" id="UP000460718">
    <property type="component" value="Unassembled WGS sequence"/>
</dbReference>
<dbReference type="Proteomes" id="UP000437068">
    <property type="component" value="Unassembled WGS sequence"/>
</dbReference>
<evidence type="ECO:0000313" key="10">
    <source>
        <dbReference type="Proteomes" id="UP000433483"/>
    </source>
</evidence>
<evidence type="ECO:0000313" key="14">
    <source>
        <dbReference type="Proteomes" id="UP000441208"/>
    </source>
</evidence>
<dbReference type="EMBL" id="QXFW01000796">
    <property type="protein sequence ID" value="KAE9002823.1"/>
    <property type="molecule type" value="Genomic_DNA"/>
</dbReference>
<dbReference type="Proteomes" id="UP000441208">
    <property type="component" value="Unassembled WGS sequence"/>
</dbReference>